<dbReference type="GO" id="GO:0046872">
    <property type="term" value="F:metal ion binding"/>
    <property type="evidence" value="ECO:0007669"/>
    <property type="project" value="UniProtKB-KW"/>
</dbReference>
<dbReference type="InterPro" id="IPR000868">
    <property type="entry name" value="Isochorismatase-like_dom"/>
</dbReference>
<keyword evidence="4" id="KW-0378">Hydrolase</keyword>
<accession>A0A917EPB2</accession>
<dbReference type="RefSeq" id="WP_188684094.1">
    <property type="nucleotide sequence ID" value="NZ_BMIS01000005.1"/>
</dbReference>
<evidence type="ECO:0000256" key="5">
    <source>
        <dbReference type="ARBA" id="ARBA00037900"/>
    </source>
</evidence>
<feature type="domain" description="Isochorismatase-like" evidence="8">
    <location>
        <begin position="139"/>
        <end position="212"/>
    </location>
</feature>
<dbReference type="PANTHER" id="PTHR11080">
    <property type="entry name" value="PYRAZINAMIDASE/NICOTINAMIDASE"/>
    <property type="match status" value="1"/>
</dbReference>
<organism evidence="9 10">
    <name type="scientific">Nesterenkonia cremea</name>
    <dbReference type="NCBI Taxonomy" id="1882340"/>
    <lineage>
        <taxon>Bacteria</taxon>
        <taxon>Bacillati</taxon>
        <taxon>Actinomycetota</taxon>
        <taxon>Actinomycetes</taxon>
        <taxon>Micrococcales</taxon>
        <taxon>Micrococcaceae</taxon>
        <taxon>Nesterenkonia</taxon>
    </lineage>
</organism>
<dbReference type="PANTHER" id="PTHR11080:SF2">
    <property type="entry name" value="LD05707P"/>
    <property type="match status" value="1"/>
</dbReference>
<evidence type="ECO:0000256" key="7">
    <source>
        <dbReference type="ARBA" id="ARBA00043224"/>
    </source>
</evidence>
<reference evidence="9" key="2">
    <citation type="submission" date="2020-09" db="EMBL/GenBank/DDBJ databases">
        <authorList>
            <person name="Sun Q."/>
            <person name="Zhou Y."/>
        </authorList>
    </citation>
    <scope>NUCLEOTIDE SEQUENCE</scope>
    <source>
        <strain evidence="9">CGMCC 1.15388</strain>
    </source>
</reference>
<comment type="similarity">
    <text evidence="1">Belongs to the isochorismatase family.</text>
</comment>
<evidence type="ECO:0000256" key="1">
    <source>
        <dbReference type="ARBA" id="ARBA00006336"/>
    </source>
</evidence>
<dbReference type="EC" id="3.5.1.19" evidence="6"/>
<proteinExistence type="inferred from homology"/>
<keyword evidence="3" id="KW-0479">Metal-binding</keyword>
<comment type="caution">
    <text evidence="9">The sequence shown here is derived from an EMBL/GenBank/DDBJ whole genome shotgun (WGS) entry which is preliminary data.</text>
</comment>
<dbReference type="GO" id="GO:0019363">
    <property type="term" value="P:pyridine nucleotide biosynthetic process"/>
    <property type="evidence" value="ECO:0007669"/>
    <property type="project" value="UniProtKB-KW"/>
</dbReference>
<dbReference type="InterPro" id="IPR052347">
    <property type="entry name" value="Isochorismatase_Nicotinamidase"/>
</dbReference>
<name>A0A917EPB2_9MICC</name>
<dbReference type="EMBL" id="BMIS01000005">
    <property type="protein sequence ID" value="GGE67794.1"/>
    <property type="molecule type" value="Genomic_DNA"/>
</dbReference>
<dbReference type="GO" id="GO:0008936">
    <property type="term" value="F:nicotinamidase activity"/>
    <property type="evidence" value="ECO:0007669"/>
    <property type="project" value="UniProtKB-EC"/>
</dbReference>
<dbReference type="InterPro" id="IPR036380">
    <property type="entry name" value="Isochorismatase-like_sf"/>
</dbReference>
<comment type="pathway">
    <text evidence="5">Cofactor biosynthesis; nicotinate biosynthesis; nicotinate from nicotinamide: step 1/1.</text>
</comment>
<evidence type="ECO:0000313" key="9">
    <source>
        <dbReference type="EMBL" id="GGE67794.1"/>
    </source>
</evidence>
<evidence type="ECO:0000256" key="2">
    <source>
        <dbReference type="ARBA" id="ARBA00022642"/>
    </source>
</evidence>
<dbReference type="Gene3D" id="3.40.50.850">
    <property type="entry name" value="Isochorismatase-like"/>
    <property type="match status" value="1"/>
</dbReference>
<evidence type="ECO:0000313" key="10">
    <source>
        <dbReference type="Proteomes" id="UP000633136"/>
    </source>
</evidence>
<evidence type="ECO:0000256" key="6">
    <source>
        <dbReference type="ARBA" id="ARBA00039017"/>
    </source>
</evidence>
<feature type="domain" description="Isochorismatase-like" evidence="8">
    <location>
        <begin position="4"/>
        <end position="103"/>
    </location>
</feature>
<dbReference type="Pfam" id="PF00857">
    <property type="entry name" value="Isochorismatase"/>
    <property type="match status" value="2"/>
</dbReference>
<gene>
    <name evidence="9" type="primary">pncA</name>
    <name evidence="9" type="ORF">GCM10011401_14000</name>
</gene>
<evidence type="ECO:0000259" key="8">
    <source>
        <dbReference type="Pfam" id="PF00857"/>
    </source>
</evidence>
<reference evidence="9" key="1">
    <citation type="journal article" date="2014" name="Int. J. Syst. Evol. Microbiol.">
        <title>Complete genome sequence of Corynebacterium casei LMG S-19264T (=DSM 44701T), isolated from a smear-ripened cheese.</title>
        <authorList>
            <consortium name="US DOE Joint Genome Institute (JGI-PGF)"/>
            <person name="Walter F."/>
            <person name="Albersmeier A."/>
            <person name="Kalinowski J."/>
            <person name="Ruckert C."/>
        </authorList>
    </citation>
    <scope>NUCLEOTIDE SEQUENCE</scope>
    <source>
        <strain evidence="9">CGMCC 1.15388</strain>
    </source>
</reference>
<keyword evidence="10" id="KW-1185">Reference proteome</keyword>
<protein>
    <recommendedName>
        <fullName evidence="6">nicotinamidase</fullName>
        <ecNumber evidence="6">3.5.1.19</ecNumber>
    </recommendedName>
    <alternativeName>
        <fullName evidence="7">Nicotinamide deamidase</fullName>
    </alternativeName>
</protein>
<dbReference type="Proteomes" id="UP000633136">
    <property type="component" value="Unassembled WGS sequence"/>
</dbReference>
<evidence type="ECO:0000256" key="3">
    <source>
        <dbReference type="ARBA" id="ARBA00022723"/>
    </source>
</evidence>
<dbReference type="AlphaFoldDB" id="A0A917EPB2"/>
<sequence length="214" mass="23084">MSEALIIVDVQNDFCEGGSLAVAGGAQVAADISEFLEENSADFDAVVTTQDWHIDPGTHFSEDPDFRVSWPVHCVAGTTGAELHENLDTEHVDARFLKGLYSSGYSGFEGLWGDPEKVGTLAGEKGIKVEAPDAVEEHAEDLHAWLQDQEIDSVTIVGLATDHCVRATVLDAVENDYSVRVIRELTAGVDVDAVKETYGEFAAADVEVISLDEF</sequence>
<evidence type="ECO:0000256" key="4">
    <source>
        <dbReference type="ARBA" id="ARBA00022801"/>
    </source>
</evidence>
<dbReference type="SUPFAM" id="SSF52499">
    <property type="entry name" value="Isochorismatase-like hydrolases"/>
    <property type="match status" value="1"/>
</dbReference>
<keyword evidence="2" id="KW-0662">Pyridine nucleotide biosynthesis</keyword>